<dbReference type="GO" id="GO:0005509">
    <property type="term" value="F:calcium ion binding"/>
    <property type="evidence" value="ECO:0007669"/>
    <property type="project" value="InterPro"/>
</dbReference>
<evidence type="ECO:0000256" key="1">
    <source>
        <dbReference type="ARBA" id="ARBA00000548"/>
    </source>
</evidence>
<dbReference type="InterPro" id="IPR013777">
    <property type="entry name" value="A-amylase-like"/>
</dbReference>
<evidence type="ECO:0000256" key="2">
    <source>
        <dbReference type="ARBA" id="ARBA00001913"/>
    </source>
</evidence>
<keyword evidence="9" id="KW-0119">Carbohydrate metabolism</keyword>
<feature type="signal peptide" evidence="14">
    <location>
        <begin position="1"/>
        <end position="17"/>
    </location>
</feature>
<dbReference type="EMBL" id="GL984315">
    <property type="protein sequence ID" value="EGR27831.1"/>
    <property type="molecule type" value="Genomic_DNA"/>
</dbReference>
<evidence type="ECO:0000256" key="11">
    <source>
        <dbReference type="PIRSR" id="PIRSR001024-1"/>
    </source>
</evidence>
<dbReference type="PIRSF" id="PIRSF001024">
    <property type="entry name" value="Alph-amyl_fung"/>
    <property type="match status" value="1"/>
</dbReference>
<protein>
    <recommendedName>
        <fullName evidence="4">alpha-amylase</fullName>
        <ecNumber evidence="4">3.2.1.1</ecNumber>
    </recommendedName>
</protein>
<evidence type="ECO:0000313" key="17">
    <source>
        <dbReference type="Proteomes" id="UP000008983"/>
    </source>
</evidence>
<evidence type="ECO:0000256" key="12">
    <source>
        <dbReference type="PIRSR" id="PIRSR001024-2"/>
    </source>
</evidence>
<gene>
    <name evidence="16" type="ORF">IMG5_188020</name>
</gene>
<sequence>MTILILLFILTISSVFSRSAQEWQSRTIYQIITDRFAKGDGNKPSCDLNSQPNYCGGDFFGIINNLDYIQGMGFNAIWISPIPQNVEHAFHGYAAQDLSKINSHYGGEQGLKKLIESCHKKDIWVMVDVVANHMGNTDLDFSKNIPFNLPEHYHEYCLISDNDFATKNMKNIQNCRLSGLADLNTENPFVANYLFQWIKNLIQTYNIDGIRIDTVPEVSPKFWKQYTESAGVFAVGEVFDPSYSYVGGYVSSVGSVLNYPWYFTVKDIFLYQKDMLGIRDHYQNWQRQNIDVSILAQFIDNHDNPRFLSYSHLDQNSLKTLLKAYTTLTLTTIGVPIMYYGTEQYFVGGADPYDREPLWNNFHTSSEMYKYIQTVLSAKYKALSFNKVQFTNFRRIHLNSNIQTESYADQEIYAFFRGKMWVSVTNKFYQVTKIITTHPFQNGDVICNVFWPKDDCITVQNKSFQVYLNNGEAKIYLLKSQIVDIQEN</sequence>
<feature type="active site" description="Nucleophile" evidence="11">
    <location>
        <position position="213"/>
    </location>
</feature>
<evidence type="ECO:0000256" key="14">
    <source>
        <dbReference type="SAM" id="SignalP"/>
    </source>
</evidence>
<comment type="cofactor">
    <cofactor evidence="2">
        <name>Ca(2+)</name>
        <dbReference type="ChEBI" id="CHEBI:29108"/>
    </cofactor>
</comment>
<accession>G0R3X2</accession>
<organism evidence="16 17">
    <name type="scientific">Ichthyophthirius multifiliis</name>
    <name type="common">White spot disease agent</name>
    <name type="synonym">Ich</name>
    <dbReference type="NCBI Taxonomy" id="5932"/>
    <lineage>
        <taxon>Eukaryota</taxon>
        <taxon>Sar</taxon>
        <taxon>Alveolata</taxon>
        <taxon>Ciliophora</taxon>
        <taxon>Intramacronucleata</taxon>
        <taxon>Oligohymenophorea</taxon>
        <taxon>Hymenostomatida</taxon>
        <taxon>Ophryoglenina</taxon>
        <taxon>Ichthyophthirius</taxon>
    </lineage>
</organism>
<evidence type="ECO:0000256" key="6">
    <source>
        <dbReference type="ARBA" id="ARBA00022729"/>
    </source>
</evidence>
<dbReference type="InterPro" id="IPR006047">
    <property type="entry name" value="GH13_cat_dom"/>
</dbReference>
<evidence type="ECO:0000256" key="7">
    <source>
        <dbReference type="ARBA" id="ARBA00022801"/>
    </source>
</evidence>
<dbReference type="OrthoDB" id="1740265at2759"/>
<feature type="site" description="Transition state stabilizer" evidence="12">
    <location>
        <position position="303"/>
    </location>
</feature>
<feature type="binding site" evidence="13">
    <location>
        <position position="355"/>
    </location>
    <ligand>
        <name>substrate</name>
    </ligand>
</feature>
<name>G0R3X2_ICHMU</name>
<dbReference type="OMA" id="AHNWLFT"/>
<dbReference type="STRING" id="857967.G0R3X2"/>
<keyword evidence="10" id="KW-0326">Glycosidase</keyword>
<dbReference type="CDD" id="cd11319">
    <property type="entry name" value="AmyAc_euk_AmyA"/>
    <property type="match status" value="1"/>
</dbReference>
<evidence type="ECO:0000256" key="4">
    <source>
        <dbReference type="ARBA" id="ARBA00012595"/>
    </source>
</evidence>
<dbReference type="RefSeq" id="XP_004027176.1">
    <property type="nucleotide sequence ID" value="XM_004027127.1"/>
</dbReference>
<proteinExistence type="inferred from homology"/>
<evidence type="ECO:0000256" key="13">
    <source>
        <dbReference type="PIRSR" id="PIRSR001024-5"/>
    </source>
</evidence>
<feature type="chain" id="PRO_5003408068" description="alpha-amylase" evidence="14">
    <location>
        <begin position="18"/>
        <end position="488"/>
    </location>
</feature>
<dbReference type="Gene3D" id="3.20.20.80">
    <property type="entry name" value="Glycosidases"/>
    <property type="match status" value="1"/>
</dbReference>
<evidence type="ECO:0000256" key="10">
    <source>
        <dbReference type="ARBA" id="ARBA00023295"/>
    </source>
</evidence>
<comment type="similarity">
    <text evidence="3">Belongs to the glycosyl hydrolase 13 family.</text>
</comment>
<dbReference type="EC" id="3.2.1.1" evidence="4"/>
<keyword evidence="17" id="KW-1185">Reference proteome</keyword>
<feature type="binding site" evidence="13">
    <location>
        <position position="303"/>
    </location>
    <ligand>
        <name>substrate</name>
    </ligand>
</feature>
<dbReference type="InterPro" id="IPR017853">
    <property type="entry name" value="GH"/>
</dbReference>
<keyword evidence="7" id="KW-0378">Hydrolase</keyword>
<dbReference type="Proteomes" id="UP000008983">
    <property type="component" value="Unassembled WGS sequence"/>
</dbReference>
<evidence type="ECO:0000256" key="5">
    <source>
        <dbReference type="ARBA" id="ARBA00022723"/>
    </source>
</evidence>
<feature type="binding site" evidence="13">
    <location>
        <position position="133"/>
    </location>
    <ligand>
        <name>substrate</name>
    </ligand>
</feature>
<feature type="domain" description="Glycosyl hydrolase family 13 catalytic" evidence="15">
    <location>
        <begin position="30"/>
        <end position="379"/>
    </location>
</feature>
<dbReference type="PANTHER" id="PTHR10357">
    <property type="entry name" value="ALPHA-AMYLASE FAMILY MEMBER"/>
    <property type="match status" value="1"/>
</dbReference>
<keyword evidence="8" id="KW-0106">Calcium</keyword>
<evidence type="ECO:0000259" key="15">
    <source>
        <dbReference type="SMART" id="SM00642"/>
    </source>
</evidence>
<dbReference type="GO" id="GO:0004556">
    <property type="term" value="F:alpha-amylase activity"/>
    <property type="evidence" value="ECO:0007669"/>
    <property type="project" value="UniProtKB-EC"/>
</dbReference>
<reference evidence="16 17" key="1">
    <citation type="submission" date="2011-07" db="EMBL/GenBank/DDBJ databases">
        <authorList>
            <person name="Coyne R."/>
            <person name="Brami D."/>
            <person name="Johnson J."/>
            <person name="Hostetler J."/>
            <person name="Hannick L."/>
            <person name="Clark T."/>
            <person name="Cassidy-Hanley D."/>
            <person name="Inman J."/>
        </authorList>
    </citation>
    <scope>NUCLEOTIDE SEQUENCE [LARGE SCALE GENOMIC DNA]</scope>
    <source>
        <strain evidence="16 17">G5</strain>
    </source>
</reference>
<dbReference type="SMART" id="SM00642">
    <property type="entry name" value="Aamy"/>
    <property type="match status" value="1"/>
</dbReference>
<dbReference type="Pfam" id="PF00128">
    <property type="entry name" value="Alpha-amylase"/>
    <property type="match status" value="1"/>
</dbReference>
<dbReference type="GeneID" id="14903906"/>
<feature type="active site" description="Proton donor" evidence="11">
    <location>
        <position position="237"/>
    </location>
</feature>
<evidence type="ECO:0000256" key="9">
    <source>
        <dbReference type="ARBA" id="ARBA00023277"/>
    </source>
</evidence>
<keyword evidence="5" id="KW-0479">Metal-binding</keyword>
<evidence type="ECO:0000313" key="16">
    <source>
        <dbReference type="EMBL" id="EGR27831.1"/>
    </source>
</evidence>
<evidence type="ECO:0000256" key="3">
    <source>
        <dbReference type="ARBA" id="ARBA00008061"/>
    </source>
</evidence>
<dbReference type="AlphaFoldDB" id="G0R3X2"/>
<evidence type="ECO:0000256" key="8">
    <source>
        <dbReference type="ARBA" id="ARBA00022837"/>
    </source>
</evidence>
<dbReference type="SUPFAM" id="SSF51445">
    <property type="entry name" value="(Trans)glycosidases"/>
    <property type="match status" value="1"/>
</dbReference>
<dbReference type="InParanoid" id="G0R3X2"/>
<comment type="catalytic activity">
    <reaction evidence="1">
        <text>Endohydrolysis of (1-&gt;4)-alpha-D-glucosidic linkages in polysaccharides containing three or more (1-&gt;4)-alpha-linked D-glucose units.</text>
        <dbReference type="EC" id="3.2.1.1"/>
    </reaction>
</comment>
<dbReference type="PANTHER" id="PTHR10357:SF215">
    <property type="entry name" value="ALPHA-AMYLASE 1"/>
    <property type="match status" value="1"/>
</dbReference>
<dbReference type="GO" id="GO:0005975">
    <property type="term" value="P:carbohydrate metabolic process"/>
    <property type="evidence" value="ECO:0007669"/>
    <property type="project" value="InterPro"/>
</dbReference>
<keyword evidence="6 14" id="KW-0732">Signal</keyword>
<dbReference type="eggNOG" id="KOG0471">
    <property type="taxonomic scope" value="Eukaryota"/>
</dbReference>
<feature type="binding site" evidence="13">
    <location>
        <position position="211"/>
    </location>
    <ligand>
        <name>substrate</name>
    </ligand>
</feature>